<dbReference type="EMBL" id="KL584702">
    <property type="protein sequence ID" value="KEQ77528.1"/>
    <property type="molecule type" value="Genomic_DNA"/>
</dbReference>
<name>A0A074WWF6_9PEZI</name>
<dbReference type="Proteomes" id="UP000027730">
    <property type="component" value="Unassembled WGS sequence"/>
</dbReference>
<accession>A0A074WWF6</accession>
<keyword evidence="3" id="KW-1185">Reference proteome</keyword>
<protein>
    <submittedName>
        <fullName evidence="2">Uncharacterized protein</fullName>
    </submittedName>
</protein>
<dbReference type="HOGENOM" id="CLU_1133384_0_0_1"/>
<feature type="compositionally biased region" description="Basic and acidic residues" evidence="1">
    <location>
        <begin position="32"/>
        <end position="42"/>
    </location>
</feature>
<evidence type="ECO:0000313" key="2">
    <source>
        <dbReference type="EMBL" id="KEQ77528.1"/>
    </source>
</evidence>
<dbReference type="AlphaFoldDB" id="A0A074WWF6"/>
<evidence type="ECO:0000313" key="3">
    <source>
        <dbReference type="Proteomes" id="UP000027730"/>
    </source>
</evidence>
<dbReference type="RefSeq" id="XP_013431928.1">
    <property type="nucleotide sequence ID" value="XM_013576474.1"/>
</dbReference>
<sequence length="246" mass="27955">ATVAAMWLPSELLTLCHSITDPASLSPTISTHRTDHQHDHDTTLQPAPPPMSRKHLKPRVVFPLLQLPLDILTLHLPAHLSYDSLVSLRLSSRDLFTAIPTPEKKLSRDSNSCERQAILTAMEEGKERSARRCCVLCRSWYPVALFTWVPDQRTAQGSRVQAEVAVMENRVCRWHQRRFERTISRLGSVKDHTTDHGWTLEEACMHCGGVLAWNTCDCEEPCQTCWKRDVWCHTRILDTKAAGVDT</sequence>
<reference evidence="2 3" key="1">
    <citation type="journal article" date="2014" name="BMC Genomics">
        <title>Genome sequencing of four Aureobasidium pullulans varieties: biotechnological potential, stress tolerance, and description of new species.</title>
        <authorList>
            <person name="Gostin Ar C."/>
            <person name="Ohm R.A."/>
            <person name="Kogej T."/>
            <person name="Sonjak S."/>
            <person name="Turk M."/>
            <person name="Zajc J."/>
            <person name="Zalar P."/>
            <person name="Grube M."/>
            <person name="Sun H."/>
            <person name="Han J."/>
            <person name="Sharma A."/>
            <person name="Chiniquy J."/>
            <person name="Ngan C.Y."/>
            <person name="Lipzen A."/>
            <person name="Barry K."/>
            <person name="Grigoriev I.V."/>
            <person name="Gunde-Cimerman N."/>
        </authorList>
    </citation>
    <scope>NUCLEOTIDE SEQUENCE [LARGE SCALE GENOMIC DNA]</scope>
    <source>
        <strain evidence="2 3">CBS 147.97</strain>
    </source>
</reference>
<feature type="region of interest" description="Disordered" evidence="1">
    <location>
        <begin position="26"/>
        <end position="52"/>
    </location>
</feature>
<evidence type="ECO:0000256" key="1">
    <source>
        <dbReference type="SAM" id="MobiDB-lite"/>
    </source>
</evidence>
<dbReference type="OrthoDB" id="3939900at2759"/>
<gene>
    <name evidence="2" type="ORF">M436DRAFT_36829</name>
</gene>
<dbReference type="GeneID" id="25408705"/>
<organism evidence="2 3">
    <name type="scientific">Aureobasidium namibiae CBS 147.97</name>
    <dbReference type="NCBI Taxonomy" id="1043004"/>
    <lineage>
        <taxon>Eukaryota</taxon>
        <taxon>Fungi</taxon>
        <taxon>Dikarya</taxon>
        <taxon>Ascomycota</taxon>
        <taxon>Pezizomycotina</taxon>
        <taxon>Dothideomycetes</taxon>
        <taxon>Dothideomycetidae</taxon>
        <taxon>Dothideales</taxon>
        <taxon>Saccotheciaceae</taxon>
        <taxon>Aureobasidium</taxon>
    </lineage>
</organism>
<feature type="non-terminal residue" evidence="2">
    <location>
        <position position="1"/>
    </location>
</feature>
<proteinExistence type="predicted"/>